<evidence type="ECO:0000256" key="2">
    <source>
        <dbReference type="ARBA" id="ARBA00022448"/>
    </source>
</evidence>
<evidence type="ECO:0000313" key="10">
    <source>
        <dbReference type="EMBL" id="OZU89211.1"/>
    </source>
</evidence>
<dbReference type="Gene3D" id="1.10.3720.10">
    <property type="entry name" value="MetI-like"/>
    <property type="match status" value="1"/>
</dbReference>
<feature type="transmembrane region" description="Helical" evidence="8">
    <location>
        <begin position="17"/>
        <end position="41"/>
    </location>
</feature>
<dbReference type="PROSITE" id="PS50928">
    <property type="entry name" value="ABC_TM1"/>
    <property type="match status" value="1"/>
</dbReference>
<comment type="subcellular location">
    <subcellularLocation>
        <location evidence="1 8">Cell membrane</location>
        <topology evidence="1 8">Multi-pass membrane protein</topology>
    </subcellularLocation>
</comment>
<evidence type="ECO:0000256" key="7">
    <source>
        <dbReference type="ARBA" id="ARBA00023136"/>
    </source>
</evidence>
<feature type="transmembrane region" description="Helical" evidence="8">
    <location>
        <begin position="150"/>
        <end position="173"/>
    </location>
</feature>
<dbReference type="PANTHER" id="PTHR30614:SF0">
    <property type="entry name" value="L-CYSTINE TRANSPORT SYSTEM PERMEASE PROTEIN TCYL"/>
    <property type="match status" value="1"/>
</dbReference>
<evidence type="ECO:0000256" key="4">
    <source>
        <dbReference type="ARBA" id="ARBA00022692"/>
    </source>
</evidence>
<reference evidence="10 11" key="1">
    <citation type="submission" date="2017-08" db="EMBL/GenBank/DDBJ databases">
        <title>Virgibacillus indicus sp. nov. and Virgibacillus profoundi sp. nov, two moderately halophilic bacteria isolated from marine sediment by using the Microfluidic Streak Plate.</title>
        <authorList>
            <person name="Xu B."/>
            <person name="Hu B."/>
            <person name="Wang J."/>
            <person name="Zhu Y."/>
            <person name="Huang L."/>
            <person name="Du W."/>
            <person name="Huang Y."/>
        </authorList>
    </citation>
    <scope>NUCLEOTIDE SEQUENCE [LARGE SCALE GENOMIC DNA]</scope>
    <source>
        <strain evidence="10 11">IO3-P2-C2</strain>
    </source>
</reference>
<dbReference type="AlphaFoldDB" id="A0A265NBL8"/>
<keyword evidence="5" id="KW-0029">Amino-acid transport</keyword>
<dbReference type="CDD" id="cd06261">
    <property type="entry name" value="TM_PBP2"/>
    <property type="match status" value="1"/>
</dbReference>
<evidence type="ECO:0000256" key="6">
    <source>
        <dbReference type="ARBA" id="ARBA00022989"/>
    </source>
</evidence>
<evidence type="ECO:0000256" key="1">
    <source>
        <dbReference type="ARBA" id="ARBA00004651"/>
    </source>
</evidence>
<dbReference type="InterPro" id="IPR043429">
    <property type="entry name" value="ArtM/GltK/GlnP/TcyL/YhdX-like"/>
</dbReference>
<dbReference type="InterPro" id="IPR035906">
    <property type="entry name" value="MetI-like_sf"/>
</dbReference>
<keyword evidence="7 8" id="KW-0472">Membrane</keyword>
<dbReference type="EMBL" id="NPMS01000003">
    <property type="protein sequence ID" value="OZU89211.1"/>
    <property type="molecule type" value="Genomic_DNA"/>
</dbReference>
<feature type="transmembrane region" description="Helical" evidence="8">
    <location>
        <begin position="86"/>
        <end position="105"/>
    </location>
</feature>
<keyword evidence="11" id="KW-1185">Reference proteome</keyword>
<evidence type="ECO:0000259" key="9">
    <source>
        <dbReference type="PROSITE" id="PS50928"/>
    </source>
</evidence>
<keyword evidence="6 8" id="KW-1133">Transmembrane helix</keyword>
<evidence type="ECO:0000256" key="5">
    <source>
        <dbReference type="ARBA" id="ARBA00022970"/>
    </source>
</evidence>
<dbReference type="GO" id="GO:0043190">
    <property type="term" value="C:ATP-binding cassette (ABC) transporter complex"/>
    <property type="evidence" value="ECO:0007669"/>
    <property type="project" value="InterPro"/>
</dbReference>
<evidence type="ECO:0000256" key="8">
    <source>
        <dbReference type="RuleBase" id="RU363032"/>
    </source>
</evidence>
<comment type="similarity">
    <text evidence="8">Belongs to the binding-protein-dependent transport system permease family.</text>
</comment>
<dbReference type="RefSeq" id="WP_094885604.1">
    <property type="nucleotide sequence ID" value="NZ_NPMS01000003.1"/>
</dbReference>
<dbReference type="InterPro" id="IPR010065">
    <property type="entry name" value="AA_ABC_transptr_permease_3TM"/>
</dbReference>
<feature type="transmembrane region" description="Helical" evidence="8">
    <location>
        <begin position="185"/>
        <end position="205"/>
    </location>
</feature>
<accession>A0A265NBL8</accession>
<gene>
    <name evidence="10" type="primary">ehuC</name>
    <name evidence="10" type="ORF">CIL03_08260</name>
</gene>
<dbReference type="Pfam" id="PF00528">
    <property type="entry name" value="BPD_transp_1"/>
    <property type="match status" value="1"/>
</dbReference>
<dbReference type="Proteomes" id="UP000216498">
    <property type="component" value="Unassembled WGS sequence"/>
</dbReference>
<evidence type="ECO:0000313" key="11">
    <source>
        <dbReference type="Proteomes" id="UP000216498"/>
    </source>
</evidence>
<dbReference type="NCBIfam" id="TIGR03004">
    <property type="entry name" value="ectoine_ehuC"/>
    <property type="match status" value="1"/>
</dbReference>
<feature type="transmembrane region" description="Helical" evidence="8">
    <location>
        <begin position="53"/>
        <end position="74"/>
    </location>
</feature>
<evidence type="ECO:0000256" key="3">
    <source>
        <dbReference type="ARBA" id="ARBA00022475"/>
    </source>
</evidence>
<dbReference type="SUPFAM" id="SSF161098">
    <property type="entry name" value="MetI-like"/>
    <property type="match status" value="1"/>
</dbReference>
<dbReference type="GO" id="GO:0006865">
    <property type="term" value="P:amino acid transport"/>
    <property type="evidence" value="ECO:0007669"/>
    <property type="project" value="UniProtKB-KW"/>
</dbReference>
<protein>
    <submittedName>
        <fullName evidence="10">Ectoine/hydroxyectoine ABC transporter permease subunit EhuC</fullName>
    </submittedName>
</protein>
<dbReference type="NCBIfam" id="TIGR01726">
    <property type="entry name" value="HEQRo_perm_3TM"/>
    <property type="match status" value="1"/>
</dbReference>
<keyword evidence="3" id="KW-1003">Cell membrane</keyword>
<organism evidence="10 11">
    <name type="scientific">Virgibacillus indicus</name>
    <dbReference type="NCBI Taxonomy" id="2024554"/>
    <lineage>
        <taxon>Bacteria</taxon>
        <taxon>Bacillati</taxon>
        <taxon>Bacillota</taxon>
        <taxon>Bacilli</taxon>
        <taxon>Bacillales</taxon>
        <taxon>Bacillaceae</taxon>
        <taxon>Virgibacillus</taxon>
    </lineage>
</organism>
<dbReference type="PANTHER" id="PTHR30614">
    <property type="entry name" value="MEMBRANE COMPONENT OF AMINO ACID ABC TRANSPORTER"/>
    <property type="match status" value="1"/>
</dbReference>
<keyword evidence="4 8" id="KW-0812">Transmembrane</keyword>
<dbReference type="GO" id="GO:0022857">
    <property type="term" value="F:transmembrane transporter activity"/>
    <property type="evidence" value="ECO:0007669"/>
    <property type="project" value="InterPro"/>
</dbReference>
<dbReference type="OrthoDB" id="9805999at2"/>
<feature type="domain" description="ABC transmembrane type-1" evidence="9">
    <location>
        <begin position="11"/>
        <end position="206"/>
    </location>
</feature>
<keyword evidence="2 8" id="KW-0813">Transport</keyword>
<dbReference type="InterPro" id="IPR014342">
    <property type="entry name" value="Ectoine_EhuC"/>
</dbReference>
<sequence>MSAISEIFPVLMQGIKITITVLLASIVCGYLFAFIAGFCRLSNNVILRKFTGLYVEVFRGTSLIVQLFWLYYALPILFGFDLGSDFWAGVLAISLNYGAYMSEIVRGSILSVAKGQTEAATALNMSSFQRMRLVIFPQAVKMMLPEFGNYLIQMLKATSLVSLIGMTDILYYGDILRSSNLSQAPTVYLLVLVFYFILALPLIFLTRKMESISKKGVASE</sequence>
<name>A0A265NBL8_9BACI</name>
<dbReference type="InterPro" id="IPR000515">
    <property type="entry name" value="MetI-like"/>
</dbReference>
<comment type="caution">
    <text evidence="10">The sequence shown here is derived from an EMBL/GenBank/DDBJ whole genome shotgun (WGS) entry which is preliminary data.</text>
</comment>
<proteinExistence type="inferred from homology"/>